<dbReference type="HOGENOM" id="CLU_039992_0_0_1"/>
<organism evidence="3 4">
    <name type="scientific">Globisporangium ultimum (strain ATCC 200006 / CBS 805.95 / DAOM BR144)</name>
    <name type="common">Pythium ultimum</name>
    <dbReference type="NCBI Taxonomy" id="431595"/>
    <lineage>
        <taxon>Eukaryota</taxon>
        <taxon>Sar</taxon>
        <taxon>Stramenopiles</taxon>
        <taxon>Oomycota</taxon>
        <taxon>Peronosporomycetes</taxon>
        <taxon>Pythiales</taxon>
        <taxon>Pythiaceae</taxon>
        <taxon>Globisporangium</taxon>
    </lineage>
</organism>
<evidence type="ECO:0000256" key="1">
    <source>
        <dbReference type="SAM" id="Coils"/>
    </source>
</evidence>
<feature type="coiled-coil region" evidence="1">
    <location>
        <begin position="92"/>
        <end position="119"/>
    </location>
</feature>
<dbReference type="InParanoid" id="K3WXF5"/>
<feature type="region of interest" description="Disordered" evidence="2">
    <location>
        <begin position="51"/>
        <end position="73"/>
    </location>
</feature>
<feature type="compositionally biased region" description="Polar residues" evidence="2">
    <location>
        <begin position="51"/>
        <end position="63"/>
    </location>
</feature>
<evidence type="ECO:0000313" key="3">
    <source>
        <dbReference type="EnsemblProtists" id="PYU1_T009653"/>
    </source>
</evidence>
<dbReference type="EnsemblProtists" id="PYU1_T009653">
    <property type="protein sequence ID" value="PYU1_T009653"/>
    <property type="gene ID" value="PYU1_G009635"/>
</dbReference>
<dbReference type="EMBL" id="GL376615">
    <property type="status" value="NOT_ANNOTATED_CDS"/>
    <property type="molecule type" value="Genomic_DNA"/>
</dbReference>
<reference evidence="3" key="3">
    <citation type="submission" date="2015-02" db="UniProtKB">
        <authorList>
            <consortium name="EnsemblProtists"/>
        </authorList>
    </citation>
    <scope>IDENTIFICATION</scope>
    <source>
        <strain evidence="3">DAOM BR144</strain>
    </source>
</reference>
<protein>
    <recommendedName>
        <fullName evidence="5">BZIP domain-containing protein</fullName>
    </recommendedName>
</protein>
<name>K3WXF5_GLOUD</name>
<dbReference type="CDD" id="cd14686">
    <property type="entry name" value="bZIP"/>
    <property type="match status" value="1"/>
</dbReference>
<sequence length="405" mass="46143">MATTFSEGFFVNLFNSEELMGLWDGVNSGEVGEEFHESKIVADEMSTTDYRNDSLSGQCSSPGAHTKKRRTYTPAQRIMRRKRNRDSMRRVRQRKQVEFAILRKKIELLEAKLQELHALRSDHMSSLVLCSSDVKKACIPVRQPRSNVNVEAILEEIKRLQSEQVCLTNAILSHQEVSATLAQIMDESTDTLGAYSETVSENPSNWIMNLDATSQDFQWVHDVLPLLPTISRAHVQELIRESYLDILDRVDYADSGDKRSADPAFGWSDRRSVEGNWADFCFGKDFEHEHMDALVAKTWSILTSADYQQQHHDDFHSKKLQIKILEQLSEDAYLVARNSLFPVDGHYYSSIYVLFRVKTAHGYLIGGRTICTPPGNSLVIDGCLDANRSYLHMYCAMIFSQPSSK</sequence>
<evidence type="ECO:0000256" key="2">
    <source>
        <dbReference type="SAM" id="MobiDB-lite"/>
    </source>
</evidence>
<evidence type="ECO:0000313" key="4">
    <source>
        <dbReference type="Proteomes" id="UP000019132"/>
    </source>
</evidence>
<reference evidence="4" key="1">
    <citation type="journal article" date="2010" name="Genome Biol.">
        <title>Genome sequence of the necrotrophic plant pathogen Pythium ultimum reveals original pathogenicity mechanisms and effector repertoire.</title>
        <authorList>
            <person name="Levesque C.A."/>
            <person name="Brouwer H."/>
            <person name="Cano L."/>
            <person name="Hamilton J.P."/>
            <person name="Holt C."/>
            <person name="Huitema E."/>
            <person name="Raffaele S."/>
            <person name="Robideau G.P."/>
            <person name="Thines M."/>
            <person name="Win J."/>
            <person name="Zerillo M.M."/>
            <person name="Beakes G.W."/>
            <person name="Boore J.L."/>
            <person name="Busam D."/>
            <person name="Dumas B."/>
            <person name="Ferriera S."/>
            <person name="Fuerstenberg S.I."/>
            <person name="Gachon C.M."/>
            <person name="Gaulin E."/>
            <person name="Govers F."/>
            <person name="Grenville-Briggs L."/>
            <person name="Horner N."/>
            <person name="Hostetler J."/>
            <person name="Jiang R.H."/>
            <person name="Johnson J."/>
            <person name="Krajaejun T."/>
            <person name="Lin H."/>
            <person name="Meijer H.J."/>
            <person name="Moore B."/>
            <person name="Morris P."/>
            <person name="Phuntmart V."/>
            <person name="Puiu D."/>
            <person name="Shetty J."/>
            <person name="Stajich J.E."/>
            <person name="Tripathy S."/>
            <person name="Wawra S."/>
            <person name="van West P."/>
            <person name="Whitty B.R."/>
            <person name="Coutinho P.M."/>
            <person name="Henrissat B."/>
            <person name="Martin F."/>
            <person name="Thomas P.D."/>
            <person name="Tyler B.M."/>
            <person name="De Vries R.P."/>
            <person name="Kamoun S."/>
            <person name="Yandell M."/>
            <person name="Tisserat N."/>
            <person name="Buell C.R."/>
        </authorList>
    </citation>
    <scope>NUCLEOTIDE SEQUENCE</scope>
    <source>
        <strain evidence="4">DAOM:BR144</strain>
    </source>
</reference>
<dbReference type="Proteomes" id="UP000019132">
    <property type="component" value="Unassembled WGS sequence"/>
</dbReference>
<evidence type="ECO:0008006" key="5">
    <source>
        <dbReference type="Google" id="ProtNLM"/>
    </source>
</evidence>
<accession>K3WXF5</accession>
<dbReference type="AlphaFoldDB" id="K3WXF5"/>
<reference evidence="4" key="2">
    <citation type="submission" date="2010-04" db="EMBL/GenBank/DDBJ databases">
        <authorList>
            <person name="Buell R."/>
            <person name="Hamilton J."/>
            <person name="Hostetler J."/>
        </authorList>
    </citation>
    <scope>NUCLEOTIDE SEQUENCE [LARGE SCALE GENOMIC DNA]</scope>
    <source>
        <strain evidence="4">DAOM:BR144</strain>
    </source>
</reference>
<keyword evidence="1" id="KW-0175">Coiled coil</keyword>
<dbReference type="VEuPathDB" id="FungiDB:PYU1_G009635"/>
<proteinExistence type="predicted"/>
<keyword evidence="4" id="KW-1185">Reference proteome</keyword>